<dbReference type="AlphaFoldDB" id="A0A4Y9Y395"/>
<proteinExistence type="predicted"/>
<dbReference type="PANTHER" id="PTHR22893:SF91">
    <property type="entry name" value="NADPH DEHYDROGENASE 2-RELATED"/>
    <property type="match status" value="1"/>
</dbReference>
<comment type="caution">
    <text evidence="2">The sequence shown here is derived from an EMBL/GenBank/DDBJ whole genome shotgun (WGS) entry which is preliminary data.</text>
</comment>
<dbReference type="OrthoDB" id="276546at2759"/>
<dbReference type="InterPro" id="IPR045247">
    <property type="entry name" value="Oye-like"/>
</dbReference>
<dbReference type="STRING" id="205917.A0A4Y9Y395"/>
<dbReference type="Gene3D" id="3.20.20.70">
    <property type="entry name" value="Aldolase class I"/>
    <property type="match status" value="1"/>
</dbReference>
<reference evidence="2 3" key="1">
    <citation type="submission" date="2019-02" db="EMBL/GenBank/DDBJ databases">
        <title>Genome sequencing of the rare red list fungi Dentipellis fragilis.</title>
        <authorList>
            <person name="Buettner E."/>
            <person name="Kellner H."/>
        </authorList>
    </citation>
    <scope>NUCLEOTIDE SEQUENCE [LARGE SCALE GENOMIC DNA]</scope>
    <source>
        <strain evidence="2 3">DSM 105465</strain>
    </source>
</reference>
<dbReference type="CDD" id="cd02933">
    <property type="entry name" value="OYE_like_FMN"/>
    <property type="match status" value="1"/>
</dbReference>
<organism evidence="2 3">
    <name type="scientific">Dentipellis fragilis</name>
    <dbReference type="NCBI Taxonomy" id="205917"/>
    <lineage>
        <taxon>Eukaryota</taxon>
        <taxon>Fungi</taxon>
        <taxon>Dikarya</taxon>
        <taxon>Basidiomycota</taxon>
        <taxon>Agaricomycotina</taxon>
        <taxon>Agaricomycetes</taxon>
        <taxon>Russulales</taxon>
        <taxon>Hericiaceae</taxon>
        <taxon>Dentipellis</taxon>
    </lineage>
</organism>
<protein>
    <recommendedName>
        <fullName evidence="1">NADH:flavin oxidoreductase/NADH oxidase N-terminal domain-containing protein</fullName>
    </recommendedName>
</protein>
<evidence type="ECO:0000259" key="1">
    <source>
        <dbReference type="Pfam" id="PF00724"/>
    </source>
</evidence>
<dbReference type="Pfam" id="PF00724">
    <property type="entry name" value="Oxidored_FMN"/>
    <property type="match status" value="1"/>
</dbReference>
<dbReference type="InterPro" id="IPR001155">
    <property type="entry name" value="OxRdtase_FMN_N"/>
</dbReference>
<dbReference type="FunFam" id="3.20.20.70:FF:000138">
    <property type="entry name" value="NADPH dehydrogenase 1"/>
    <property type="match status" value="1"/>
</dbReference>
<dbReference type="EMBL" id="SEOQ01000817">
    <property type="protein sequence ID" value="TFY56562.1"/>
    <property type="molecule type" value="Genomic_DNA"/>
</dbReference>
<keyword evidence="3" id="KW-1185">Reference proteome</keyword>
<feature type="domain" description="NADH:flavin oxidoreductase/NADH oxidase N-terminal" evidence="1">
    <location>
        <begin position="11"/>
        <end position="345"/>
    </location>
</feature>
<evidence type="ECO:0000313" key="2">
    <source>
        <dbReference type="EMBL" id="TFY56562.1"/>
    </source>
</evidence>
<dbReference type="Proteomes" id="UP000298327">
    <property type="component" value="Unassembled WGS sequence"/>
</dbReference>
<dbReference type="GO" id="GO:0010181">
    <property type="term" value="F:FMN binding"/>
    <property type="evidence" value="ECO:0007669"/>
    <property type="project" value="InterPro"/>
</dbReference>
<evidence type="ECO:0000313" key="3">
    <source>
        <dbReference type="Proteomes" id="UP000298327"/>
    </source>
</evidence>
<dbReference type="InterPro" id="IPR013785">
    <property type="entry name" value="Aldolase_TIM"/>
</dbReference>
<name>A0A4Y9Y395_9AGAM</name>
<sequence length="374" mass="41796">MSTSTQNPTPKLFQPYRLGDLSLKHRVVMAPLTRFRADDAHVHGDLAVEYYSQRASVPGTLIITEGTFVGPQAGGYGNVPGIWSDEQIAGWKRVTDAVHAKGSYIYVQLWSVGRVADPEQLKRENPAFDLVSASDIPVTGGPKPRPLTKAEIKEYVQLYATAAANAVHKAGFDGVEVHCANGYLLDQFIQDVSNRRTDEYGGSVEGRARLPLEIVEAVTKAVGQKRIGIRFSPWGTFQDMRMEDPKPTFAYLATQLRDKYPEFGYIHMTEPQISGALDATPKEGDSNQFIRDIWPRDRTYLTAGGYKRATAIEAAEEEDTLVVFGRSFLANPDLPFRLRKDLKLNPYDRDTFYVPKSPVGYIDYPFSDEFSQES</sequence>
<dbReference type="SUPFAM" id="SSF51395">
    <property type="entry name" value="FMN-linked oxidoreductases"/>
    <property type="match status" value="1"/>
</dbReference>
<accession>A0A4Y9Y395</accession>
<dbReference type="GO" id="GO:0003959">
    <property type="term" value="F:NADPH dehydrogenase activity"/>
    <property type="evidence" value="ECO:0007669"/>
    <property type="project" value="TreeGrafter"/>
</dbReference>
<dbReference type="PANTHER" id="PTHR22893">
    <property type="entry name" value="NADH OXIDOREDUCTASE-RELATED"/>
    <property type="match status" value="1"/>
</dbReference>
<gene>
    <name evidence="2" type="ORF">EVG20_g8879</name>
</gene>